<feature type="binding site" evidence="8">
    <location>
        <position position="22"/>
    </location>
    <ligand>
        <name>3-phosphoshikimate</name>
        <dbReference type="ChEBI" id="CHEBI:145989"/>
    </ligand>
</feature>
<evidence type="ECO:0000256" key="4">
    <source>
        <dbReference type="ARBA" id="ARBA00022605"/>
    </source>
</evidence>
<sequence>MRIKVSPSVGFKIDLSKIAPDKSISHRSVIFSLLSYKPSFVKNYLQGEDTLNTLEIAKKLGLVVKEEKDGLIFIPPKQLKEPSEILDCGNAGTAIRLYLGLLSAREGMFVLSGDCYLNARPMKRVVEPLRQIGASIFGRDGGNLAPLVVIGKPRLNAFNYVSKIASAQVKSALILSGLYAKGECKYTEPQLSRDHSERMLMGMGANLESKLNPNGALELKIFPQKNPLNPLEIDIPADPSSAFFFALAIAITPNSRGILRNVLLNATRIEAFRVLEQMGVHITYREYASTYESIGDIEISSPNYLKAIEIHQRIAWLIDELPALAIAMACAKGVSKVGNAKELRVKETDRIVAIVRNLQLCGIEAKELEDGFEICGGDFKMCEVPSYGDHRIAMSFAIAGLRSGITITQAEYINISFPNFLEILNAITQVEVDNES</sequence>
<comment type="subunit">
    <text evidence="8">Monomer.</text>
</comment>
<name>A0A2U8FFD1_9HELI</name>
<feature type="binding site" evidence="8">
    <location>
        <position position="120"/>
    </location>
    <ligand>
        <name>phosphoenolpyruvate</name>
        <dbReference type="ChEBI" id="CHEBI:58702"/>
    </ligand>
</feature>
<evidence type="ECO:0000256" key="5">
    <source>
        <dbReference type="ARBA" id="ARBA00022679"/>
    </source>
</evidence>
<dbReference type="FunFam" id="3.65.10.10:FF:000005">
    <property type="entry name" value="3-phosphoshikimate 1-carboxyvinyltransferase"/>
    <property type="match status" value="1"/>
</dbReference>
<keyword evidence="3 8" id="KW-0963">Cytoplasm</keyword>
<dbReference type="InterPro" id="IPR023193">
    <property type="entry name" value="EPSP_synthase_CS"/>
</dbReference>
<evidence type="ECO:0000259" key="9">
    <source>
        <dbReference type="Pfam" id="PF00275"/>
    </source>
</evidence>
<evidence type="ECO:0000256" key="3">
    <source>
        <dbReference type="ARBA" id="ARBA00022490"/>
    </source>
</evidence>
<dbReference type="Pfam" id="PF00275">
    <property type="entry name" value="EPSP_synthase"/>
    <property type="match status" value="1"/>
</dbReference>
<dbReference type="PANTHER" id="PTHR21090:SF5">
    <property type="entry name" value="PENTAFUNCTIONAL AROM POLYPEPTIDE"/>
    <property type="match status" value="1"/>
</dbReference>
<feature type="binding site" evidence="8">
    <location>
        <position position="350"/>
    </location>
    <ligand>
        <name>phosphoenolpyruvate</name>
        <dbReference type="ChEBI" id="CHEBI:58702"/>
    </ligand>
</feature>
<dbReference type="EMBL" id="CP021886">
    <property type="protein sequence ID" value="AWI34756.1"/>
    <property type="molecule type" value="Genomic_DNA"/>
</dbReference>
<dbReference type="InterPro" id="IPR001986">
    <property type="entry name" value="Enolpyruvate_Tfrase_dom"/>
</dbReference>
<organism evidence="10 11">
    <name type="scientific">Helicobacter apodemus</name>
    <dbReference type="NCBI Taxonomy" id="135569"/>
    <lineage>
        <taxon>Bacteria</taxon>
        <taxon>Pseudomonadati</taxon>
        <taxon>Campylobacterota</taxon>
        <taxon>Epsilonproteobacteria</taxon>
        <taxon>Campylobacterales</taxon>
        <taxon>Helicobacteraceae</taxon>
        <taxon>Helicobacter</taxon>
    </lineage>
</organism>
<dbReference type="GO" id="GO:0003866">
    <property type="term" value="F:3-phosphoshikimate 1-carboxyvinyltransferase activity"/>
    <property type="evidence" value="ECO:0007669"/>
    <property type="project" value="UniProtKB-UniRule"/>
</dbReference>
<dbReference type="CDD" id="cd01556">
    <property type="entry name" value="EPSP_synthase"/>
    <property type="match status" value="1"/>
</dbReference>
<feature type="binding site" evidence="8">
    <location>
        <position position="319"/>
    </location>
    <ligand>
        <name>3-phosphoshikimate</name>
        <dbReference type="ChEBI" id="CHEBI:145989"/>
    </ligand>
</feature>
<dbReference type="NCBIfam" id="TIGR01356">
    <property type="entry name" value="aroA"/>
    <property type="match status" value="1"/>
</dbReference>
<dbReference type="PIRSF" id="PIRSF000505">
    <property type="entry name" value="EPSPS"/>
    <property type="match status" value="1"/>
</dbReference>
<evidence type="ECO:0000256" key="2">
    <source>
        <dbReference type="ARBA" id="ARBA00009948"/>
    </source>
</evidence>
<dbReference type="InterPro" id="IPR006264">
    <property type="entry name" value="EPSP_synthase"/>
</dbReference>
<feature type="binding site" evidence="8">
    <location>
        <position position="92"/>
    </location>
    <ligand>
        <name>phosphoenolpyruvate</name>
        <dbReference type="ChEBI" id="CHEBI:58702"/>
    </ligand>
</feature>
<comment type="pathway">
    <text evidence="1 8">Metabolic intermediate biosynthesis; chorismate biosynthesis; chorismate from D-erythrose 4-phosphate and phosphoenolpyruvate: step 6/7.</text>
</comment>
<accession>A0A2U8FFD1</accession>
<evidence type="ECO:0000313" key="11">
    <source>
        <dbReference type="Proteomes" id="UP000244890"/>
    </source>
</evidence>
<evidence type="ECO:0000313" key="10">
    <source>
        <dbReference type="EMBL" id="AWI34756.1"/>
    </source>
</evidence>
<dbReference type="PANTHER" id="PTHR21090">
    <property type="entry name" value="AROM/DEHYDROQUINATE SYNTHASE"/>
    <property type="match status" value="1"/>
</dbReference>
<reference evidence="10 11" key="1">
    <citation type="submission" date="2017-06" db="EMBL/GenBank/DDBJ databases">
        <title>Complete genome of Helicobacter apodemus.</title>
        <authorList>
            <person name="Cho S."/>
        </authorList>
    </citation>
    <scope>NUCLEOTIDE SEQUENCE [LARGE SCALE GENOMIC DNA]</scope>
    <source>
        <strain evidence="11">SNUVETPUB-15-01</strain>
    </source>
</reference>
<comment type="caution">
    <text evidence="8">Lacks conserved residue(s) required for the propagation of feature annotation.</text>
</comment>
<comment type="catalytic activity">
    <reaction evidence="7">
        <text>3-phosphoshikimate + phosphoenolpyruvate = 5-O-(1-carboxyvinyl)-3-phosphoshikimate + phosphate</text>
        <dbReference type="Rhea" id="RHEA:21256"/>
        <dbReference type="ChEBI" id="CHEBI:43474"/>
        <dbReference type="ChEBI" id="CHEBI:57701"/>
        <dbReference type="ChEBI" id="CHEBI:58702"/>
        <dbReference type="ChEBI" id="CHEBI:145989"/>
        <dbReference type="EC" id="2.5.1.19"/>
    </reaction>
    <physiologicalReaction direction="left-to-right" evidence="7">
        <dbReference type="Rhea" id="RHEA:21257"/>
    </physiologicalReaction>
</comment>
<proteinExistence type="inferred from homology"/>
<evidence type="ECO:0000256" key="8">
    <source>
        <dbReference type="HAMAP-Rule" id="MF_00210"/>
    </source>
</evidence>
<dbReference type="EC" id="2.5.1.19" evidence="8"/>
<dbReference type="Gene3D" id="3.65.10.10">
    <property type="entry name" value="Enolpyruvate transferase domain"/>
    <property type="match status" value="2"/>
</dbReference>
<keyword evidence="5 8" id="KW-0808">Transferase</keyword>
<keyword evidence="6 8" id="KW-0057">Aromatic amino acid biosynthesis</keyword>
<feature type="binding site" evidence="8">
    <location>
        <position position="27"/>
    </location>
    <ligand>
        <name>3-phosphoshikimate</name>
        <dbReference type="ChEBI" id="CHEBI:145989"/>
    </ligand>
</feature>
<feature type="domain" description="Enolpyruvate transferase" evidence="9">
    <location>
        <begin position="17"/>
        <end position="424"/>
    </location>
</feature>
<evidence type="ECO:0000256" key="7">
    <source>
        <dbReference type="ARBA" id="ARBA00044633"/>
    </source>
</evidence>
<dbReference type="PROSITE" id="PS00885">
    <property type="entry name" value="EPSP_SYNTHASE_2"/>
    <property type="match status" value="1"/>
</dbReference>
<comment type="function">
    <text evidence="8">Catalyzes the transfer of the enolpyruvyl moiety of phosphoenolpyruvate (PEP) to the 5-hydroxyl of shikimate-3-phosphate (S3P) to produce enolpyruvyl shikimate-3-phosphate and inorganic phosphate.</text>
</comment>
<evidence type="ECO:0000256" key="1">
    <source>
        <dbReference type="ARBA" id="ARBA00004811"/>
    </source>
</evidence>
<dbReference type="AlphaFoldDB" id="A0A2U8FFD1"/>
<dbReference type="GO" id="GO:0008652">
    <property type="term" value="P:amino acid biosynthetic process"/>
    <property type="evidence" value="ECO:0007669"/>
    <property type="project" value="UniProtKB-KW"/>
</dbReference>
<feature type="binding site" evidence="8">
    <location>
        <position position="166"/>
    </location>
    <ligand>
        <name>3-phosphoshikimate</name>
        <dbReference type="ChEBI" id="CHEBI:145989"/>
    </ligand>
</feature>
<dbReference type="RefSeq" id="WP_108911543.1">
    <property type="nucleotide sequence ID" value="NZ_CP021886.1"/>
</dbReference>
<dbReference type="KEGG" id="had:CDV25_08260"/>
<dbReference type="GO" id="GO:0009073">
    <property type="term" value="P:aromatic amino acid family biosynthetic process"/>
    <property type="evidence" value="ECO:0007669"/>
    <property type="project" value="UniProtKB-KW"/>
</dbReference>
<dbReference type="OrthoDB" id="9809920at2"/>
<keyword evidence="4 8" id="KW-0028">Amino-acid biosynthesis</keyword>
<evidence type="ECO:0000256" key="6">
    <source>
        <dbReference type="ARBA" id="ARBA00023141"/>
    </source>
</evidence>
<dbReference type="GO" id="GO:0009423">
    <property type="term" value="P:chorismate biosynthetic process"/>
    <property type="evidence" value="ECO:0007669"/>
    <property type="project" value="UniProtKB-UniRule"/>
</dbReference>
<dbReference type="InterPro" id="IPR013792">
    <property type="entry name" value="RNA3'P_cycl/enolpyr_Trfase_a/b"/>
</dbReference>
<dbReference type="UniPathway" id="UPA00053">
    <property type="reaction ID" value="UER00089"/>
</dbReference>
<dbReference type="PROSITE" id="PS00104">
    <property type="entry name" value="EPSP_SYNTHASE_1"/>
    <property type="match status" value="1"/>
</dbReference>
<feature type="binding site" evidence="8">
    <location>
        <position position="168"/>
    </location>
    <ligand>
        <name>3-phosphoshikimate</name>
        <dbReference type="ChEBI" id="CHEBI:145989"/>
    </ligand>
</feature>
<gene>
    <name evidence="8 10" type="primary">aroA</name>
    <name evidence="10" type="ORF">CDV25_08260</name>
</gene>
<protein>
    <recommendedName>
        <fullName evidence="8">3-phosphoshikimate 1-carboxyvinyltransferase</fullName>
        <ecNumber evidence="8">2.5.1.19</ecNumber>
    </recommendedName>
    <alternativeName>
        <fullName evidence="8">5-enolpyruvylshikimate-3-phosphate synthase</fullName>
        <shortName evidence="8">EPSP synthase</shortName>
        <shortName evidence="8">EPSPS</shortName>
    </alternativeName>
</protein>
<dbReference type="InterPro" id="IPR036968">
    <property type="entry name" value="Enolpyruvate_Tfrase_sf"/>
</dbReference>
<dbReference type="SUPFAM" id="SSF55205">
    <property type="entry name" value="EPT/RTPC-like"/>
    <property type="match status" value="1"/>
</dbReference>
<dbReference type="Proteomes" id="UP000244890">
    <property type="component" value="Chromosome"/>
</dbReference>
<dbReference type="GO" id="GO:0005737">
    <property type="term" value="C:cytoplasm"/>
    <property type="evidence" value="ECO:0007669"/>
    <property type="project" value="UniProtKB-SubCell"/>
</dbReference>
<feature type="binding site" evidence="8">
    <location>
        <position position="346"/>
    </location>
    <ligand>
        <name>3-phosphoshikimate</name>
        <dbReference type="ChEBI" id="CHEBI:145989"/>
    </ligand>
</feature>
<feature type="active site" description="Proton acceptor" evidence="8">
    <location>
        <position position="319"/>
    </location>
</feature>
<feature type="binding site" evidence="8">
    <location>
        <position position="23"/>
    </location>
    <ligand>
        <name>3-phosphoshikimate</name>
        <dbReference type="ChEBI" id="CHEBI:145989"/>
    </ligand>
</feature>
<feature type="binding site" evidence="8">
    <location>
        <position position="391"/>
    </location>
    <ligand>
        <name>phosphoenolpyruvate</name>
        <dbReference type="ChEBI" id="CHEBI:58702"/>
    </ligand>
</feature>
<comment type="similarity">
    <text evidence="2 8">Belongs to the EPSP synthase family.</text>
</comment>
<dbReference type="HAMAP" id="MF_00210">
    <property type="entry name" value="EPSP_synth"/>
    <property type="match status" value="1"/>
</dbReference>
<comment type="subcellular location">
    <subcellularLocation>
        <location evidence="8">Cytoplasm</location>
    </subcellularLocation>
</comment>
<feature type="binding site" evidence="8">
    <location>
        <position position="22"/>
    </location>
    <ligand>
        <name>phosphoenolpyruvate</name>
        <dbReference type="ChEBI" id="CHEBI:58702"/>
    </ligand>
</feature>
<feature type="binding site" evidence="8">
    <location>
        <position position="168"/>
    </location>
    <ligand>
        <name>phosphoenolpyruvate</name>
        <dbReference type="ChEBI" id="CHEBI:58702"/>
    </ligand>
</feature>